<proteinExistence type="predicted"/>
<dbReference type="EMBL" id="MK500567">
    <property type="protein sequence ID" value="QBK92032.1"/>
    <property type="molecule type" value="Genomic_DNA"/>
</dbReference>
<gene>
    <name evidence="1" type="ORF">LCPAC304_03790</name>
</gene>
<reference evidence="1" key="1">
    <citation type="journal article" date="2019" name="MBio">
        <title>Virus Genomes from Deep Sea Sediments Expand the Ocean Megavirome and Support Independent Origins of Viral Gigantism.</title>
        <authorList>
            <person name="Backstrom D."/>
            <person name="Yutin N."/>
            <person name="Jorgensen S.L."/>
            <person name="Dharamshi J."/>
            <person name="Homa F."/>
            <person name="Zaremba-Niedwiedzka K."/>
            <person name="Spang A."/>
            <person name="Wolf Y.I."/>
            <person name="Koonin E.V."/>
            <person name="Ettema T.J."/>
        </authorList>
    </citation>
    <scope>NUCLEOTIDE SEQUENCE</scope>
</reference>
<sequence length="190" mass="22318">MSSPFQTIREDIHQIIDHYGGIEQVTDTSVRLKNKNNSFGTIARVLKQVYGTTFYEAHEEWIWAEMIAVLNSLPSTMLMQFTNFLDSRLDPFDFETCHWESKYGEVFILSKNMKEEIARHSEWILCLSQKKNRGIAMFRKTDNGEMSFVFFTDPTLFIETYFPVLVEHPQAFDEKMHGEDLLVIPRICRC</sequence>
<evidence type="ECO:0000313" key="1">
    <source>
        <dbReference type="EMBL" id="QBK92032.1"/>
    </source>
</evidence>
<organism evidence="1">
    <name type="scientific">Pithovirus LCPAC304</name>
    <dbReference type="NCBI Taxonomy" id="2506594"/>
    <lineage>
        <taxon>Viruses</taxon>
        <taxon>Pithoviruses</taxon>
    </lineage>
</organism>
<accession>A0A481Z9H7</accession>
<protein>
    <submittedName>
        <fullName evidence="1">Uncharacterized protein</fullName>
    </submittedName>
</protein>
<name>A0A481Z9H7_9VIRU</name>